<name>A0A1B0AAA2_GLOPL</name>
<keyword evidence="2" id="KW-1185">Reference proteome</keyword>
<evidence type="ECO:0000313" key="2">
    <source>
        <dbReference type="Proteomes" id="UP000092445"/>
    </source>
</evidence>
<dbReference type="AlphaFoldDB" id="A0A1B0AAA2"/>
<dbReference type="VEuPathDB" id="VectorBase:GPAI039208"/>
<organism evidence="1 2">
    <name type="scientific">Glossina pallidipes</name>
    <name type="common">Tsetse fly</name>
    <dbReference type="NCBI Taxonomy" id="7398"/>
    <lineage>
        <taxon>Eukaryota</taxon>
        <taxon>Metazoa</taxon>
        <taxon>Ecdysozoa</taxon>
        <taxon>Arthropoda</taxon>
        <taxon>Hexapoda</taxon>
        <taxon>Insecta</taxon>
        <taxon>Pterygota</taxon>
        <taxon>Neoptera</taxon>
        <taxon>Endopterygota</taxon>
        <taxon>Diptera</taxon>
        <taxon>Brachycera</taxon>
        <taxon>Muscomorpha</taxon>
        <taxon>Hippoboscoidea</taxon>
        <taxon>Glossinidae</taxon>
        <taxon>Glossina</taxon>
    </lineage>
</organism>
<reference evidence="1" key="2">
    <citation type="submission" date="2020-05" db="UniProtKB">
        <authorList>
            <consortium name="EnsemblMetazoa"/>
        </authorList>
    </citation>
    <scope>IDENTIFICATION</scope>
    <source>
        <strain evidence="1">IAEA</strain>
    </source>
</reference>
<reference evidence="2" key="1">
    <citation type="submission" date="2014-03" db="EMBL/GenBank/DDBJ databases">
        <authorList>
            <person name="Aksoy S."/>
            <person name="Warren W."/>
            <person name="Wilson R.K."/>
        </authorList>
    </citation>
    <scope>NUCLEOTIDE SEQUENCE [LARGE SCALE GENOMIC DNA]</scope>
    <source>
        <strain evidence="2">IAEA</strain>
    </source>
</reference>
<dbReference type="Proteomes" id="UP000092445">
    <property type="component" value="Unassembled WGS sequence"/>
</dbReference>
<dbReference type="EnsemblMetazoa" id="GPAI039208-RA">
    <property type="protein sequence ID" value="GPAI039208-PA"/>
    <property type="gene ID" value="GPAI039208"/>
</dbReference>
<protein>
    <submittedName>
        <fullName evidence="1">Uncharacterized protein</fullName>
    </submittedName>
</protein>
<sequence length="115" mass="13406">MTNKKQNYHIVISPDQILHDELVLRERRRFCKTTPTKDMQKTIEAKRTKDWQNSIYVNVCINILNVKVEKDCVSSYMNGVDMYGGKDDSQEPVGLPRCTRVVFWRRIPPPPLPTA</sequence>
<evidence type="ECO:0000313" key="1">
    <source>
        <dbReference type="EnsemblMetazoa" id="GPAI039208-PA"/>
    </source>
</evidence>
<proteinExistence type="predicted"/>
<accession>A0A1B0AAA2</accession>